<dbReference type="SUPFAM" id="SSF109755">
    <property type="entry name" value="PhoU-like"/>
    <property type="match status" value="1"/>
</dbReference>
<sequence>MSRHLQKDIENLKNKIIQMGEIVEDRVYRATLAIIKRDEQMARDIIDHDNDIDVMEVEIEEDCLRILALHQPVAVDLRFIVTVMKINNELERVGDLAVNIAERGIFLAAQSDVEVPFDIGGMALQAEGMLTRSIDSLVNMDVPLAYRVRSEDDDVDAKNQEMYSRIKDAIPKNPEHINYLLHALSVGRHLERIADHATNIAEDVIYLIDAEIVRHTPETFQE</sequence>
<evidence type="ECO:0000259" key="9">
    <source>
        <dbReference type="Pfam" id="PF01895"/>
    </source>
</evidence>
<dbReference type="GO" id="GO:0005737">
    <property type="term" value="C:cytoplasm"/>
    <property type="evidence" value="ECO:0007669"/>
    <property type="project" value="UniProtKB-SubCell"/>
</dbReference>
<dbReference type="AlphaFoldDB" id="A0A8J6NC28"/>
<comment type="caution">
    <text evidence="10">The sequence shown here is derived from an EMBL/GenBank/DDBJ whole genome shotgun (WGS) entry which is preliminary data.</text>
</comment>
<dbReference type="Pfam" id="PF01895">
    <property type="entry name" value="PhoU"/>
    <property type="match status" value="2"/>
</dbReference>
<evidence type="ECO:0000256" key="4">
    <source>
        <dbReference type="ARBA" id="ARBA00022448"/>
    </source>
</evidence>
<evidence type="ECO:0000256" key="7">
    <source>
        <dbReference type="ARBA" id="ARBA00056181"/>
    </source>
</evidence>
<dbReference type="GO" id="GO:0045936">
    <property type="term" value="P:negative regulation of phosphate metabolic process"/>
    <property type="evidence" value="ECO:0007669"/>
    <property type="project" value="InterPro"/>
</dbReference>
<dbReference type="EMBL" id="JACNJZ010000061">
    <property type="protein sequence ID" value="MBC8316947.1"/>
    <property type="molecule type" value="Genomic_DNA"/>
</dbReference>
<evidence type="ECO:0000256" key="3">
    <source>
        <dbReference type="ARBA" id="ARBA00011738"/>
    </source>
</evidence>
<dbReference type="Proteomes" id="UP000614424">
    <property type="component" value="Unassembled WGS sequence"/>
</dbReference>
<comment type="function">
    <text evidence="7 8">Plays a role in the regulation of phosphate uptake.</text>
</comment>
<dbReference type="FunFam" id="1.20.58.220:FF:000004">
    <property type="entry name" value="Phosphate-specific transport system accessory protein PhoU"/>
    <property type="match status" value="1"/>
</dbReference>
<evidence type="ECO:0000256" key="1">
    <source>
        <dbReference type="ARBA" id="ARBA00004496"/>
    </source>
</evidence>
<dbReference type="GO" id="GO:0006817">
    <property type="term" value="P:phosphate ion transport"/>
    <property type="evidence" value="ECO:0007669"/>
    <property type="project" value="UniProtKB-KW"/>
</dbReference>
<comment type="subcellular location">
    <subcellularLocation>
        <location evidence="1 8">Cytoplasm</location>
    </subcellularLocation>
</comment>
<reference evidence="10 11" key="1">
    <citation type="submission" date="2020-08" db="EMBL/GenBank/DDBJ databases">
        <title>Bridging the membrane lipid divide: bacteria of the FCB group superphylum have the potential to synthesize archaeal ether lipids.</title>
        <authorList>
            <person name="Villanueva L."/>
            <person name="Von Meijenfeldt F.A.B."/>
            <person name="Westbye A.B."/>
            <person name="Yadav S."/>
            <person name="Hopmans E.C."/>
            <person name="Dutilh B.E."/>
            <person name="Sinninghe Damste J.S."/>
        </authorList>
    </citation>
    <scope>NUCLEOTIDE SEQUENCE [LARGE SCALE GENOMIC DNA]</scope>
    <source>
        <strain evidence="10">NIOZ-UU47</strain>
    </source>
</reference>
<evidence type="ECO:0000256" key="5">
    <source>
        <dbReference type="ARBA" id="ARBA00022490"/>
    </source>
</evidence>
<keyword evidence="6 8" id="KW-0592">Phosphate transport</keyword>
<proteinExistence type="inferred from homology"/>
<dbReference type="PIRSF" id="PIRSF003107">
    <property type="entry name" value="PhoU"/>
    <property type="match status" value="1"/>
</dbReference>
<feature type="domain" description="PhoU" evidence="9">
    <location>
        <begin position="16"/>
        <end position="103"/>
    </location>
</feature>
<keyword evidence="4 8" id="KW-0813">Transport</keyword>
<dbReference type="InterPro" id="IPR038078">
    <property type="entry name" value="PhoU-like_sf"/>
</dbReference>
<dbReference type="GO" id="GO:0030643">
    <property type="term" value="P:intracellular phosphate ion homeostasis"/>
    <property type="evidence" value="ECO:0007669"/>
    <property type="project" value="InterPro"/>
</dbReference>
<keyword evidence="5 8" id="KW-0963">Cytoplasm</keyword>
<evidence type="ECO:0000313" key="10">
    <source>
        <dbReference type="EMBL" id="MBC8316947.1"/>
    </source>
</evidence>
<dbReference type="PANTHER" id="PTHR42930:SF3">
    <property type="entry name" value="PHOSPHATE-SPECIFIC TRANSPORT SYSTEM ACCESSORY PROTEIN PHOU"/>
    <property type="match status" value="1"/>
</dbReference>
<feature type="domain" description="PhoU" evidence="9">
    <location>
        <begin position="122"/>
        <end position="204"/>
    </location>
</feature>
<evidence type="ECO:0000256" key="2">
    <source>
        <dbReference type="ARBA" id="ARBA00008107"/>
    </source>
</evidence>
<comment type="similarity">
    <text evidence="2 8">Belongs to the PhoU family.</text>
</comment>
<organism evidence="10 11">
    <name type="scientific">Candidatus Desulfobia pelagia</name>
    <dbReference type="NCBI Taxonomy" id="2841692"/>
    <lineage>
        <taxon>Bacteria</taxon>
        <taxon>Pseudomonadati</taxon>
        <taxon>Thermodesulfobacteriota</taxon>
        <taxon>Desulfobulbia</taxon>
        <taxon>Desulfobulbales</taxon>
        <taxon>Desulfobulbaceae</taxon>
        <taxon>Candidatus Desulfobia</taxon>
    </lineage>
</organism>
<evidence type="ECO:0000256" key="8">
    <source>
        <dbReference type="PIRNR" id="PIRNR003107"/>
    </source>
</evidence>
<gene>
    <name evidence="10" type="primary">phoU</name>
    <name evidence="10" type="ORF">H8E41_03510</name>
</gene>
<dbReference type="NCBIfam" id="TIGR02135">
    <property type="entry name" value="phoU_full"/>
    <property type="match status" value="1"/>
</dbReference>
<dbReference type="Gene3D" id="1.20.58.220">
    <property type="entry name" value="Phosphate transport system protein phou homolog 2, domain 2"/>
    <property type="match status" value="1"/>
</dbReference>
<dbReference type="InterPro" id="IPR026022">
    <property type="entry name" value="PhoU_dom"/>
</dbReference>
<dbReference type="InterPro" id="IPR028366">
    <property type="entry name" value="PhoU"/>
</dbReference>
<dbReference type="PANTHER" id="PTHR42930">
    <property type="entry name" value="PHOSPHATE-SPECIFIC TRANSPORT SYSTEM ACCESSORY PROTEIN PHOU"/>
    <property type="match status" value="1"/>
</dbReference>
<protein>
    <recommendedName>
        <fullName evidence="8">Phosphate-specific transport system accessory protein PhoU</fullName>
    </recommendedName>
</protein>
<evidence type="ECO:0000313" key="11">
    <source>
        <dbReference type="Proteomes" id="UP000614424"/>
    </source>
</evidence>
<evidence type="ECO:0000256" key="6">
    <source>
        <dbReference type="ARBA" id="ARBA00022592"/>
    </source>
</evidence>
<comment type="subunit">
    <text evidence="3 8">Homodimer.</text>
</comment>
<accession>A0A8J6NC28</accession>
<name>A0A8J6NC28_9BACT</name>